<sequence>MKKTILIPLSILVIFTLYVGLSIYPFTSEKKILGTNYATIFFIQKNRIYPKFWIEFLFEKFEKPRIINTQRENPDYYIFALNGLFLLENKYEDEITYRDHVEYLENILICEGLTPERIKVYQDFFILNKRQPTYIQKKYRVFDYVHIKEYCYNKKL</sequence>
<comment type="caution">
    <text evidence="2">The sequence shown here is derived from an EMBL/GenBank/DDBJ whole genome shotgun (WGS) entry which is preliminary data.</text>
</comment>
<organism evidence="2 3">
    <name type="scientific">Acinetobacter gerneri</name>
    <dbReference type="NCBI Taxonomy" id="202952"/>
    <lineage>
        <taxon>Bacteria</taxon>
        <taxon>Pseudomonadati</taxon>
        <taxon>Pseudomonadota</taxon>
        <taxon>Gammaproteobacteria</taxon>
        <taxon>Moraxellales</taxon>
        <taxon>Moraxellaceae</taxon>
        <taxon>Acinetobacter</taxon>
    </lineage>
</organism>
<dbReference type="AlphaFoldDB" id="A0AAW8JHM1"/>
<proteinExistence type="predicted"/>
<evidence type="ECO:0000313" key="3">
    <source>
        <dbReference type="Proteomes" id="UP001243195"/>
    </source>
</evidence>
<feature type="transmembrane region" description="Helical" evidence="1">
    <location>
        <begin position="6"/>
        <end position="26"/>
    </location>
</feature>
<dbReference type="EMBL" id="JAVIDA010000015">
    <property type="protein sequence ID" value="MDQ9072082.1"/>
    <property type="molecule type" value="Genomic_DNA"/>
</dbReference>
<protein>
    <submittedName>
        <fullName evidence="2">Uncharacterized protein</fullName>
    </submittedName>
</protein>
<reference evidence="2" key="1">
    <citation type="submission" date="2023-08" db="EMBL/GenBank/DDBJ databases">
        <title>Emergence of clinically-relevant ST2 carbapenem-resistant Acinetobacter baumannii strains in hospital sewages in Zhejiang, East of China.</title>
        <authorList>
            <person name="Kaichao C."/>
            <person name="Zhang R."/>
        </authorList>
    </citation>
    <scope>NUCLEOTIDE SEQUENCE</scope>
    <source>
        <strain evidence="2">M-SY-60</strain>
    </source>
</reference>
<accession>A0AAW8JHM1</accession>
<gene>
    <name evidence="2" type="ORF">RFH51_11495</name>
</gene>
<keyword evidence="1" id="KW-0472">Membrane</keyword>
<name>A0AAW8JHM1_9GAMM</name>
<keyword evidence="1" id="KW-1133">Transmembrane helix</keyword>
<keyword evidence="1" id="KW-0812">Transmembrane</keyword>
<dbReference type="Proteomes" id="UP001243195">
    <property type="component" value="Unassembled WGS sequence"/>
</dbReference>
<dbReference type="RefSeq" id="WP_308956556.1">
    <property type="nucleotide sequence ID" value="NZ_JASVDU010000008.1"/>
</dbReference>
<evidence type="ECO:0000256" key="1">
    <source>
        <dbReference type="SAM" id="Phobius"/>
    </source>
</evidence>
<evidence type="ECO:0000313" key="2">
    <source>
        <dbReference type="EMBL" id="MDQ9072082.1"/>
    </source>
</evidence>